<dbReference type="GO" id="GO:0043107">
    <property type="term" value="P:type IV pilus-dependent motility"/>
    <property type="evidence" value="ECO:0007669"/>
    <property type="project" value="InterPro"/>
</dbReference>
<dbReference type="GO" id="GO:0043683">
    <property type="term" value="P:type IV pilus assembly"/>
    <property type="evidence" value="ECO:0007669"/>
    <property type="project" value="InterPro"/>
</dbReference>
<evidence type="ECO:0000313" key="2">
    <source>
        <dbReference type="Proteomes" id="UP000479132"/>
    </source>
</evidence>
<dbReference type="AlphaFoldDB" id="A0A6M1T1W9"/>
<dbReference type="RefSeq" id="WP_165267261.1">
    <property type="nucleotide sequence ID" value="NZ_JAALLS010000006.1"/>
</dbReference>
<dbReference type="EMBL" id="JAALLS010000006">
    <property type="protein sequence ID" value="NGP87989.1"/>
    <property type="molecule type" value="Genomic_DNA"/>
</dbReference>
<protein>
    <submittedName>
        <fullName evidence="1">Type 4a pilus biogenesis protein PilO</fullName>
    </submittedName>
</protein>
<proteinExistence type="predicted"/>
<gene>
    <name evidence="1" type="primary">pilO</name>
    <name evidence="1" type="ORF">G3569_06460</name>
</gene>
<keyword evidence="2" id="KW-1185">Reference proteome</keyword>
<comment type="caution">
    <text evidence="1">The sequence shown here is derived from an EMBL/GenBank/DDBJ whole genome shotgun (WGS) entry which is preliminary data.</text>
</comment>
<dbReference type="Pfam" id="PF04350">
    <property type="entry name" value="PilO"/>
    <property type="match status" value="1"/>
</dbReference>
<dbReference type="InterPro" id="IPR007445">
    <property type="entry name" value="PilO"/>
</dbReference>
<sequence length="290" mass="32989">MSYGVRNTLILLFVLTAFIGGGWGYIYFYQKPQIKELKKDVQETRQELNNKQQTADQYPLLQEQFKEAKSFFNNYNKALYPSSNEDLVYEFLTNVGRGSAYTDFSFSFIDSTEYGQYGTIKMVITGEGYYRNLNNFIRQIELSRPLNKVSGVKVNPINDLESYGKVDFNFTLTSFYDRVKLLGEPDLAIKNNLLGSVHNPFFPLIRTVKHNDDNLVNVESSSLVAISSDQVFMIDQNGVMKKLSIGDDVYLGELTKINVNKGSATFRLNKGGIIDQLTLQVNKDENESSN</sequence>
<evidence type="ECO:0000313" key="1">
    <source>
        <dbReference type="EMBL" id="NGP87989.1"/>
    </source>
</evidence>
<dbReference type="Gene3D" id="3.30.70.60">
    <property type="match status" value="1"/>
</dbReference>
<reference evidence="1 2" key="1">
    <citation type="submission" date="2020-02" db="EMBL/GenBank/DDBJ databases">
        <title>Aliifodinibius halophilus 2W32, complete genome.</title>
        <authorList>
            <person name="Li Y."/>
            <person name="Wu S."/>
        </authorList>
    </citation>
    <scope>NUCLEOTIDE SEQUENCE [LARGE SCALE GENOMIC DNA]</scope>
    <source>
        <strain evidence="1 2">2W32</strain>
    </source>
</reference>
<organism evidence="1 2">
    <name type="scientific">Fodinibius halophilus</name>
    <dbReference type="NCBI Taxonomy" id="1736908"/>
    <lineage>
        <taxon>Bacteria</taxon>
        <taxon>Pseudomonadati</taxon>
        <taxon>Balneolota</taxon>
        <taxon>Balneolia</taxon>
        <taxon>Balneolales</taxon>
        <taxon>Balneolaceae</taxon>
        <taxon>Fodinibius</taxon>
    </lineage>
</organism>
<dbReference type="InterPro" id="IPR014717">
    <property type="entry name" value="Transl_elong_EF1B/ribsomal_bS6"/>
</dbReference>
<dbReference type="Proteomes" id="UP000479132">
    <property type="component" value="Unassembled WGS sequence"/>
</dbReference>
<name>A0A6M1T1W9_9BACT</name>
<accession>A0A6M1T1W9</accession>